<evidence type="ECO:0000313" key="1">
    <source>
        <dbReference type="EMBL" id="RPA72526.1"/>
    </source>
</evidence>
<keyword evidence="2" id="KW-1185">Reference proteome</keyword>
<protein>
    <recommendedName>
        <fullName evidence="3">F-box domain-containing protein</fullName>
    </recommendedName>
</protein>
<dbReference type="Proteomes" id="UP000275078">
    <property type="component" value="Unassembled WGS sequence"/>
</dbReference>
<accession>A0A3N4HHL9</accession>
<evidence type="ECO:0000313" key="2">
    <source>
        <dbReference type="Proteomes" id="UP000275078"/>
    </source>
</evidence>
<dbReference type="EMBL" id="ML119858">
    <property type="protein sequence ID" value="RPA72526.1"/>
    <property type="molecule type" value="Genomic_DNA"/>
</dbReference>
<reference evidence="1 2" key="1">
    <citation type="journal article" date="2018" name="Nat. Ecol. Evol.">
        <title>Pezizomycetes genomes reveal the molecular basis of ectomycorrhizal truffle lifestyle.</title>
        <authorList>
            <person name="Murat C."/>
            <person name="Payen T."/>
            <person name="Noel B."/>
            <person name="Kuo A."/>
            <person name="Morin E."/>
            <person name="Chen J."/>
            <person name="Kohler A."/>
            <person name="Krizsan K."/>
            <person name="Balestrini R."/>
            <person name="Da Silva C."/>
            <person name="Montanini B."/>
            <person name="Hainaut M."/>
            <person name="Levati E."/>
            <person name="Barry K.W."/>
            <person name="Belfiori B."/>
            <person name="Cichocki N."/>
            <person name="Clum A."/>
            <person name="Dockter R.B."/>
            <person name="Fauchery L."/>
            <person name="Guy J."/>
            <person name="Iotti M."/>
            <person name="Le Tacon F."/>
            <person name="Lindquist E.A."/>
            <person name="Lipzen A."/>
            <person name="Malagnac F."/>
            <person name="Mello A."/>
            <person name="Molinier V."/>
            <person name="Miyauchi S."/>
            <person name="Poulain J."/>
            <person name="Riccioni C."/>
            <person name="Rubini A."/>
            <person name="Sitrit Y."/>
            <person name="Splivallo R."/>
            <person name="Traeger S."/>
            <person name="Wang M."/>
            <person name="Zifcakova L."/>
            <person name="Wipf D."/>
            <person name="Zambonelli A."/>
            <person name="Paolocci F."/>
            <person name="Nowrousian M."/>
            <person name="Ottonello S."/>
            <person name="Baldrian P."/>
            <person name="Spatafora J.W."/>
            <person name="Henrissat B."/>
            <person name="Nagy L.G."/>
            <person name="Aury J.M."/>
            <person name="Wincker P."/>
            <person name="Grigoriev I.V."/>
            <person name="Bonfante P."/>
            <person name="Martin F.M."/>
        </authorList>
    </citation>
    <scope>NUCLEOTIDE SEQUENCE [LARGE SCALE GENOMIC DNA]</scope>
    <source>
        <strain evidence="1 2">RN42</strain>
    </source>
</reference>
<proteinExistence type="predicted"/>
<name>A0A3N4HHL9_ASCIM</name>
<organism evidence="1 2">
    <name type="scientific">Ascobolus immersus RN42</name>
    <dbReference type="NCBI Taxonomy" id="1160509"/>
    <lineage>
        <taxon>Eukaryota</taxon>
        <taxon>Fungi</taxon>
        <taxon>Dikarya</taxon>
        <taxon>Ascomycota</taxon>
        <taxon>Pezizomycotina</taxon>
        <taxon>Pezizomycetes</taxon>
        <taxon>Pezizales</taxon>
        <taxon>Ascobolaceae</taxon>
        <taxon>Ascobolus</taxon>
    </lineage>
</organism>
<evidence type="ECO:0008006" key="3">
    <source>
        <dbReference type="Google" id="ProtNLM"/>
    </source>
</evidence>
<dbReference type="AlphaFoldDB" id="A0A3N4HHL9"/>
<gene>
    <name evidence="1" type="ORF">BJ508DRAFT_314668</name>
</gene>
<sequence length="210" mass="24005">MSLTGFPIPLELHRLIGEKLISDPTALLHLSRVNHTFHKIYLSYFDASIGIPYLSYHHRGESACIWLLRVCRAPTSLLKSLLDPKLLADCWNWEPPSLPTPLTIPYFVKYMIDLGNQRAAEKLSGDWTEEHVSYFFSLLFYACMSLRVGAADYKKELNVYNDEFATALAFQSEIFNDEPYLMEVLLMAGGPWVGKAFFECVNGDLWISKN</sequence>